<dbReference type="RefSeq" id="WP_076372249.1">
    <property type="nucleotide sequence ID" value="NZ_FTMG01000003.1"/>
</dbReference>
<evidence type="ECO:0000313" key="1">
    <source>
        <dbReference type="EMBL" id="MBB6108954.1"/>
    </source>
</evidence>
<dbReference type="Gene3D" id="2.40.160.50">
    <property type="entry name" value="membrane protein fhac: a member of the omp85/tpsb transporter family"/>
    <property type="match status" value="1"/>
</dbReference>
<reference evidence="3 4" key="1">
    <citation type="submission" date="2020-08" db="EMBL/GenBank/DDBJ databases">
        <title>Genomic Encyclopedia of Type Strains, Phase IV (KMG-V): Genome sequencing to study the core and pangenomes of soil and plant-associated prokaryotes.</title>
        <authorList>
            <person name="Whitman W."/>
        </authorList>
    </citation>
    <scope>NUCLEOTIDE SEQUENCE [LARGE SCALE GENOMIC DNA]</scope>
    <source>
        <strain evidence="1 3">ANJLi2</strain>
        <strain evidence="2 4">MP601</strain>
    </source>
</reference>
<dbReference type="Proteomes" id="UP000541583">
    <property type="component" value="Unassembled WGS sequence"/>
</dbReference>
<protein>
    <submittedName>
        <fullName evidence="2">Outer membrane protein assembly factor BamA</fullName>
    </submittedName>
</protein>
<keyword evidence="3" id="KW-1185">Reference proteome</keyword>
<evidence type="ECO:0000313" key="2">
    <source>
        <dbReference type="EMBL" id="MBB6130547.1"/>
    </source>
</evidence>
<dbReference type="AlphaFoldDB" id="A0A1N6UVG7"/>
<dbReference type="GO" id="GO:0019867">
    <property type="term" value="C:outer membrane"/>
    <property type="evidence" value="ECO:0007669"/>
    <property type="project" value="InterPro"/>
</dbReference>
<evidence type="ECO:0000313" key="4">
    <source>
        <dbReference type="Proteomes" id="UP000548326"/>
    </source>
</evidence>
<dbReference type="Proteomes" id="UP000548326">
    <property type="component" value="Unassembled WGS sequence"/>
</dbReference>
<name>A0A1N6UVG7_9SPHI</name>
<comment type="caution">
    <text evidence="2">The sequence shown here is derived from an EMBL/GenBank/DDBJ whole genome shotgun (WGS) entry which is preliminary data.</text>
</comment>
<proteinExistence type="predicted"/>
<evidence type="ECO:0000313" key="3">
    <source>
        <dbReference type="Proteomes" id="UP000541583"/>
    </source>
</evidence>
<organism evidence="2 4">
    <name type="scientific">Mucilaginibacter lappiensis</name>
    <dbReference type="NCBI Taxonomy" id="354630"/>
    <lineage>
        <taxon>Bacteria</taxon>
        <taxon>Pseudomonadati</taxon>
        <taxon>Bacteroidota</taxon>
        <taxon>Sphingobacteriia</taxon>
        <taxon>Sphingobacteriales</taxon>
        <taxon>Sphingobacteriaceae</taxon>
        <taxon>Mucilaginibacter</taxon>
    </lineage>
</organism>
<dbReference type="EMBL" id="JACHCA010000015">
    <property type="protein sequence ID" value="MBB6130547.1"/>
    <property type="molecule type" value="Genomic_DNA"/>
</dbReference>
<dbReference type="EMBL" id="JACHCB010000003">
    <property type="protein sequence ID" value="MBB6108954.1"/>
    <property type="molecule type" value="Genomic_DNA"/>
</dbReference>
<accession>A0A1N6UVG7</accession>
<dbReference type="OrthoDB" id="621220at2"/>
<gene>
    <name evidence="2" type="ORF">HDF22_004687</name>
    <name evidence="1" type="ORF">HDF23_001697</name>
</gene>
<dbReference type="STRING" id="354630.SAMN05421821_103188"/>
<sequence>MRIQKILVLIFTLVVFFSSNEKVYAQDKRYIPLGHPKFKDTLIVAHPDTTFEKDIFDVIKSIFDKNYKESKADSVTTKPVFSIVPAVGYTLQTDLAVTLSGNVVFRTAPNTRISTITINPAYTQKKQVIIPLLSNIWTKDNKYDFIGDFRFYKYPQSTYGLGSHSKLGNENPLDYSFFRFSETVLKQIVGNFYAGLGYIFDDRWNMSERGQLNGGESDYKRYGPIARAISTGITFNALFDSRDNSINPSRGFYASLQYRDNYSFLGSTAPWRSLIIDVRKYYKVPAESDNVLAFWSYDWLVLNGRPAYLDLPATGYDPNNTTGRGYIQGRFRGAQMVYLESEYRFKITRNGLLGGVAFINAQSFSAAPGSGLQSIQPGFGPGLRIKLNKVSKTNIAIDYGFGREGSRGLFINVGEVF</sequence>